<organism evidence="1 2">
    <name type="scientific">Deinococcus aerolatus</name>
    <dbReference type="NCBI Taxonomy" id="522487"/>
    <lineage>
        <taxon>Bacteria</taxon>
        <taxon>Thermotogati</taxon>
        <taxon>Deinococcota</taxon>
        <taxon>Deinococci</taxon>
        <taxon>Deinococcales</taxon>
        <taxon>Deinococcaceae</taxon>
        <taxon>Deinococcus</taxon>
    </lineage>
</organism>
<proteinExistence type="predicted"/>
<dbReference type="Proteomes" id="UP000639973">
    <property type="component" value="Unassembled WGS sequence"/>
</dbReference>
<sequence length="214" mass="23346">MKGMTSLHSVTTRLHLAQLITLLTATETEPLFEQASRHLTGEATYVSGGEESCAVTGHLFTVTPEGTAIRGLLDGLRRDGVRLTAAQFNAEFDGLLLDRLDRWSLGDTPEDMVKGTMMAHLIDTTAVAALRQGLATPRHWTWWDADLVDVPPESSDWLIRRADDGGTFGSPGRTGQATYLCSARGNEIWVTQVDADITTVRQAQAALARRTLRA</sequence>
<reference evidence="2" key="1">
    <citation type="journal article" date="2019" name="Int. J. Syst. Evol. Microbiol.">
        <title>The Global Catalogue of Microorganisms (GCM) 10K type strain sequencing project: providing services to taxonomists for standard genome sequencing and annotation.</title>
        <authorList>
            <consortium name="The Broad Institute Genomics Platform"/>
            <consortium name="The Broad Institute Genome Sequencing Center for Infectious Disease"/>
            <person name="Wu L."/>
            <person name="Ma J."/>
        </authorList>
    </citation>
    <scope>NUCLEOTIDE SEQUENCE [LARGE SCALE GENOMIC DNA]</scope>
    <source>
        <strain evidence="2">JCM 15442</strain>
    </source>
</reference>
<accession>A0ABQ2G668</accession>
<comment type="caution">
    <text evidence="1">The sequence shown here is derived from an EMBL/GenBank/DDBJ whole genome shotgun (WGS) entry which is preliminary data.</text>
</comment>
<evidence type="ECO:0000313" key="2">
    <source>
        <dbReference type="Proteomes" id="UP000639973"/>
    </source>
</evidence>
<gene>
    <name evidence="1" type="ORF">GCM10010840_14550</name>
</gene>
<name>A0ABQ2G668_9DEIO</name>
<keyword evidence="2" id="KW-1185">Reference proteome</keyword>
<dbReference type="EMBL" id="BMOL01000005">
    <property type="protein sequence ID" value="GGL77708.1"/>
    <property type="molecule type" value="Genomic_DNA"/>
</dbReference>
<protein>
    <submittedName>
        <fullName evidence="1">Uncharacterized protein</fullName>
    </submittedName>
</protein>
<evidence type="ECO:0000313" key="1">
    <source>
        <dbReference type="EMBL" id="GGL77708.1"/>
    </source>
</evidence>